<keyword evidence="2" id="KW-1003">Cell membrane</keyword>
<feature type="transmembrane region" description="Helical" evidence="6">
    <location>
        <begin position="306"/>
        <end position="323"/>
    </location>
</feature>
<dbReference type="GO" id="GO:0043190">
    <property type="term" value="C:ATP-binding cassette (ABC) transporter complex"/>
    <property type="evidence" value="ECO:0007669"/>
    <property type="project" value="TreeGrafter"/>
</dbReference>
<reference evidence="7" key="1">
    <citation type="submission" date="2019-03" db="EMBL/GenBank/DDBJ databases">
        <authorList>
            <person name="Hao L."/>
        </authorList>
    </citation>
    <scope>NUCLEOTIDE SEQUENCE</scope>
</reference>
<evidence type="ECO:0000256" key="3">
    <source>
        <dbReference type="ARBA" id="ARBA00022692"/>
    </source>
</evidence>
<dbReference type="GO" id="GO:0015920">
    <property type="term" value="P:lipopolysaccharide transport"/>
    <property type="evidence" value="ECO:0007669"/>
    <property type="project" value="TreeGrafter"/>
</dbReference>
<sequence length="365" mass="41015">MDRGKYSAYNPGHCMIIQRYVLNNLLKVFVGAALVLYGVMFIVQWIRIGQVMSLEDLDVLLLALVPLAIFVLPMALIFSILMVLEKLSTESEIIAMQACGIRMRTVYAPIIAVSLVCMILHVSISMYLGPLSMQRIQERLVQKAPEKVYSFIREREFINTFSGVTLYVESVNQVARELHNVFIETQGPGRSIISAEKGTIDFSPSGILMRLSDGSVFMETGKSLRYITFEEYSFSLDADFKGELKIREADVLTQPQLAEMIRENPKPKMIKEYHNRYSFPVINLILALVGIQFGIQRPRSPRHTGIVFGLGTILGYYLVFLMADRLVKGGVLNPVAGAWTPNVIFCLIILGVFFWRRSGLGRGGA</sequence>
<keyword evidence="3 6" id="KW-0812">Transmembrane</keyword>
<dbReference type="PANTHER" id="PTHR33529:SF6">
    <property type="entry name" value="YJGP_YJGQ FAMILY PERMEASE"/>
    <property type="match status" value="1"/>
</dbReference>
<accession>A0A485M569</accession>
<organism evidence="7">
    <name type="scientific">anaerobic digester metagenome</name>
    <dbReference type="NCBI Taxonomy" id="1263854"/>
    <lineage>
        <taxon>unclassified sequences</taxon>
        <taxon>metagenomes</taxon>
        <taxon>ecological metagenomes</taxon>
    </lineage>
</organism>
<dbReference type="EMBL" id="CAADRM010000123">
    <property type="protein sequence ID" value="VFU16881.1"/>
    <property type="molecule type" value="Genomic_DNA"/>
</dbReference>
<evidence type="ECO:0000256" key="5">
    <source>
        <dbReference type="ARBA" id="ARBA00023136"/>
    </source>
</evidence>
<dbReference type="PANTHER" id="PTHR33529">
    <property type="entry name" value="SLR0882 PROTEIN-RELATED"/>
    <property type="match status" value="1"/>
</dbReference>
<feature type="transmembrane region" description="Helical" evidence="6">
    <location>
        <begin position="277"/>
        <end position="294"/>
    </location>
</feature>
<feature type="transmembrane region" description="Helical" evidence="6">
    <location>
        <begin position="25"/>
        <end position="47"/>
    </location>
</feature>
<evidence type="ECO:0000313" key="7">
    <source>
        <dbReference type="EMBL" id="VFU16881.1"/>
    </source>
</evidence>
<proteinExistence type="predicted"/>
<feature type="transmembrane region" description="Helical" evidence="6">
    <location>
        <begin position="105"/>
        <end position="128"/>
    </location>
</feature>
<keyword evidence="5 6" id="KW-0472">Membrane</keyword>
<feature type="transmembrane region" description="Helical" evidence="6">
    <location>
        <begin position="335"/>
        <end position="355"/>
    </location>
</feature>
<comment type="subcellular location">
    <subcellularLocation>
        <location evidence="1">Cell membrane</location>
        <topology evidence="1">Multi-pass membrane protein</topology>
    </subcellularLocation>
</comment>
<evidence type="ECO:0000256" key="1">
    <source>
        <dbReference type="ARBA" id="ARBA00004651"/>
    </source>
</evidence>
<keyword evidence="4 6" id="KW-1133">Transmembrane helix</keyword>
<dbReference type="AlphaFoldDB" id="A0A485M569"/>
<feature type="transmembrane region" description="Helical" evidence="6">
    <location>
        <begin position="59"/>
        <end position="84"/>
    </location>
</feature>
<evidence type="ECO:0000256" key="6">
    <source>
        <dbReference type="SAM" id="Phobius"/>
    </source>
</evidence>
<dbReference type="Pfam" id="PF03739">
    <property type="entry name" value="LptF_LptG"/>
    <property type="match status" value="1"/>
</dbReference>
<evidence type="ECO:0000256" key="4">
    <source>
        <dbReference type="ARBA" id="ARBA00022989"/>
    </source>
</evidence>
<dbReference type="InterPro" id="IPR005495">
    <property type="entry name" value="LptG/LptF_permease"/>
</dbReference>
<evidence type="ECO:0000256" key="2">
    <source>
        <dbReference type="ARBA" id="ARBA00022475"/>
    </source>
</evidence>
<name>A0A485M569_9ZZZZ</name>
<gene>
    <name evidence="7" type="primary">lptF</name>
    <name evidence="7" type="ORF">SCFA_580013</name>
</gene>
<protein>
    <submittedName>
        <fullName evidence="7">Lipopolysaccharide export system permease protein LptF</fullName>
    </submittedName>
</protein>